<evidence type="ECO:0000313" key="2">
    <source>
        <dbReference type="EMBL" id="NYZ21334.1"/>
    </source>
</evidence>
<dbReference type="EMBL" id="JABFDB010000011">
    <property type="protein sequence ID" value="NYZ21334.1"/>
    <property type="molecule type" value="Genomic_DNA"/>
</dbReference>
<dbReference type="InterPro" id="IPR009506">
    <property type="entry name" value="YjiS-like"/>
</dbReference>
<gene>
    <name evidence="2" type="ORF">HND93_16585</name>
</gene>
<dbReference type="Pfam" id="PF06568">
    <property type="entry name" value="YjiS-like"/>
    <property type="match status" value="1"/>
</dbReference>
<organism evidence="2 3">
    <name type="scientific">Azospirillum oleiclasticum</name>
    <dbReference type="NCBI Taxonomy" id="2735135"/>
    <lineage>
        <taxon>Bacteria</taxon>
        <taxon>Pseudomonadati</taxon>
        <taxon>Pseudomonadota</taxon>
        <taxon>Alphaproteobacteria</taxon>
        <taxon>Rhodospirillales</taxon>
        <taxon>Azospirillaceae</taxon>
        <taxon>Azospirillum</taxon>
    </lineage>
</organism>
<protein>
    <submittedName>
        <fullName evidence="2">DUF1127 domain-containing protein</fullName>
    </submittedName>
</protein>
<reference evidence="2 3" key="1">
    <citation type="submission" date="2020-05" db="EMBL/GenBank/DDBJ databases">
        <title>Azospirillum oleiclasticum sp. nov, a nitrogen-fixing and heavy crude oil-emulsifying bacterium isolated from the crude oil of Yumen Oilfield.</title>
        <authorList>
            <person name="Wu D."/>
            <person name="Cai M."/>
            <person name="Zhang X."/>
        </authorList>
    </citation>
    <scope>NUCLEOTIDE SEQUENCE [LARGE SCALE GENOMIC DNA]</scope>
    <source>
        <strain evidence="2 3">ROY-1-1-2</strain>
    </source>
</reference>
<sequence>MFTTWHQRAVTRRELARLDERVLHDIGLSQSDVEQEVSKPFWRA</sequence>
<comment type="caution">
    <text evidence="2">The sequence shown here is derived from an EMBL/GenBank/DDBJ whole genome shotgun (WGS) entry which is preliminary data.</text>
</comment>
<evidence type="ECO:0000259" key="1">
    <source>
        <dbReference type="Pfam" id="PF06568"/>
    </source>
</evidence>
<dbReference type="Proteomes" id="UP000584642">
    <property type="component" value="Unassembled WGS sequence"/>
</dbReference>
<feature type="domain" description="YjiS-like" evidence="1">
    <location>
        <begin position="4"/>
        <end position="34"/>
    </location>
</feature>
<accession>A0ABX2TE79</accession>
<keyword evidence="3" id="KW-1185">Reference proteome</keyword>
<evidence type="ECO:0000313" key="3">
    <source>
        <dbReference type="Proteomes" id="UP000584642"/>
    </source>
</evidence>
<proteinExistence type="predicted"/>
<name>A0ABX2TE79_9PROT</name>